<keyword evidence="1" id="KW-0472">Membrane</keyword>
<sequence length="148" mass="16838">MVFNIRTCLLRSRGLLAVVLNIAELVLNLHSVSRLVSRRNIARLRWFPPHACLTLYLTTIQALVLQFVNLTVAAVKKQSLLYPTHPKAPWESHQSERVSWVYLTMKVESEGVTCPLDVQSSEDTGTHCASYNYSWYIPRPLIRDGATD</sequence>
<dbReference type="AlphaFoldDB" id="A0AAE1CSC9"/>
<proteinExistence type="predicted"/>
<evidence type="ECO:0000313" key="2">
    <source>
        <dbReference type="EMBL" id="KAK3732663.1"/>
    </source>
</evidence>
<keyword evidence="3" id="KW-1185">Reference proteome</keyword>
<protein>
    <submittedName>
        <fullName evidence="2">Uncharacterized protein</fullName>
    </submittedName>
</protein>
<feature type="transmembrane region" description="Helical" evidence="1">
    <location>
        <begin position="53"/>
        <end position="75"/>
    </location>
</feature>
<keyword evidence="1" id="KW-1133">Transmembrane helix</keyword>
<evidence type="ECO:0000256" key="1">
    <source>
        <dbReference type="SAM" id="Phobius"/>
    </source>
</evidence>
<reference evidence="2" key="1">
    <citation type="journal article" date="2023" name="G3 (Bethesda)">
        <title>A reference genome for the long-term kleptoplast-retaining sea slug Elysia crispata morphotype clarki.</title>
        <authorList>
            <person name="Eastman K.E."/>
            <person name="Pendleton A.L."/>
            <person name="Shaikh M.A."/>
            <person name="Suttiyut T."/>
            <person name="Ogas R."/>
            <person name="Tomko P."/>
            <person name="Gavelis G."/>
            <person name="Widhalm J.R."/>
            <person name="Wisecaver J.H."/>
        </authorList>
    </citation>
    <scope>NUCLEOTIDE SEQUENCE</scope>
    <source>
        <strain evidence="2">ECLA1</strain>
    </source>
</reference>
<evidence type="ECO:0000313" key="3">
    <source>
        <dbReference type="Proteomes" id="UP001283361"/>
    </source>
</evidence>
<comment type="caution">
    <text evidence="2">The sequence shown here is derived from an EMBL/GenBank/DDBJ whole genome shotgun (WGS) entry which is preliminary data.</text>
</comment>
<keyword evidence="1" id="KW-0812">Transmembrane</keyword>
<feature type="transmembrane region" description="Helical" evidence="1">
    <location>
        <begin position="12"/>
        <end position="33"/>
    </location>
</feature>
<accession>A0AAE1CSC9</accession>
<gene>
    <name evidence="2" type="ORF">RRG08_009344</name>
</gene>
<dbReference type="EMBL" id="JAWDGP010006946">
    <property type="protein sequence ID" value="KAK3732663.1"/>
    <property type="molecule type" value="Genomic_DNA"/>
</dbReference>
<name>A0AAE1CSC9_9GAST</name>
<organism evidence="2 3">
    <name type="scientific">Elysia crispata</name>
    <name type="common">lettuce slug</name>
    <dbReference type="NCBI Taxonomy" id="231223"/>
    <lineage>
        <taxon>Eukaryota</taxon>
        <taxon>Metazoa</taxon>
        <taxon>Spiralia</taxon>
        <taxon>Lophotrochozoa</taxon>
        <taxon>Mollusca</taxon>
        <taxon>Gastropoda</taxon>
        <taxon>Heterobranchia</taxon>
        <taxon>Euthyneura</taxon>
        <taxon>Panpulmonata</taxon>
        <taxon>Sacoglossa</taxon>
        <taxon>Placobranchoidea</taxon>
        <taxon>Plakobranchidae</taxon>
        <taxon>Elysia</taxon>
    </lineage>
</organism>
<dbReference type="Proteomes" id="UP001283361">
    <property type="component" value="Unassembled WGS sequence"/>
</dbReference>